<dbReference type="PROSITE" id="PS50213">
    <property type="entry name" value="FAS1"/>
    <property type="match status" value="1"/>
</dbReference>
<feature type="domain" description="FAS1" evidence="1">
    <location>
        <begin position="328"/>
        <end position="461"/>
    </location>
</feature>
<dbReference type="SUPFAM" id="SSF82153">
    <property type="entry name" value="FAS1 domain"/>
    <property type="match status" value="1"/>
</dbReference>
<dbReference type="InterPro" id="IPR036378">
    <property type="entry name" value="FAS1_dom_sf"/>
</dbReference>
<evidence type="ECO:0000313" key="3">
    <source>
        <dbReference type="Proteomes" id="UP000781958"/>
    </source>
</evidence>
<comment type="caution">
    <text evidence="2">The sequence shown here is derived from an EMBL/GenBank/DDBJ whole genome shotgun (WGS) entry which is preliminary data.</text>
</comment>
<dbReference type="RefSeq" id="WP_209768459.1">
    <property type="nucleotide sequence ID" value="NZ_JAGINP010000015.1"/>
</dbReference>
<reference evidence="2 3" key="1">
    <citation type="submission" date="2021-03" db="EMBL/GenBank/DDBJ databases">
        <title>Genomic Encyclopedia of Type Strains, Phase III (KMG-III): the genomes of soil and plant-associated and newly described type strains.</title>
        <authorList>
            <person name="Whitman W."/>
        </authorList>
    </citation>
    <scope>NUCLEOTIDE SEQUENCE [LARGE SCALE GENOMIC DNA]</scope>
    <source>
        <strain evidence="2 3">IMMIB AFH-6</strain>
    </source>
</reference>
<evidence type="ECO:0000313" key="2">
    <source>
        <dbReference type="EMBL" id="MBP2294302.1"/>
    </source>
</evidence>
<evidence type="ECO:0000259" key="1">
    <source>
        <dbReference type="PROSITE" id="PS50213"/>
    </source>
</evidence>
<sequence>MRFDFVISVWGAWHIGMMNRAMLPTLMSPGNLPAACAAHDIRIRIFTRPSDVGVIDALPWIGRLKALLPVDIVIAADNDAPASADHLAWWERSSADAAARHAVAANIPPDVIWADGAITNLCAIFGTGKRAVLSPPSLRVISETCVAELEERGGGAVLDSAELMALAFRHWHPLSGAAAAGAPHGRPAIEHLWAVAGQGLLVRQSAREVLAYDPRRCALTDKFLLADAATLEDVHVVRDAADIAFLSLAPLAKDFAAFVIEEPTTVLELAKWAAHPHNLFAAAPWLQRVTTRLALPGAEAGSEDWREARRAAAATFDAVTRTWMLHRVWSALETLGCRRAKQVLALALHTLAPSDILRRPRGACTVLVPTDAALAAIVGEDLRSALRSGGEARLGSWLRAHVVAGRHDLADAAPTRLATLDGVPLAVERRTDGRLQVAEGGILGAPIDVDGTLLYPMEGLLRPF</sequence>
<keyword evidence="3" id="KW-1185">Reference proteome</keyword>
<dbReference type="Gene3D" id="2.30.180.10">
    <property type="entry name" value="FAS1 domain"/>
    <property type="match status" value="1"/>
</dbReference>
<dbReference type="SMART" id="SM00554">
    <property type="entry name" value="FAS1"/>
    <property type="match status" value="1"/>
</dbReference>
<proteinExistence type="predicted"/>
<name>A0ABS4SP13_9PROT</name>
<accession>A0ABS4SP13</accession>
<dbReference type="Proteomes" id="UP000781958">
    <property type="component" value="Unassembled WGS sequence"/>
</dbReference>
<organism evidence="2 3">
    <name type="scientific">Azospirillum rugosum</name>
    <dbReference type="NCBI Taxonomy" id="416170"/>
    <lineage>
        <taxon>Bacteria</taxon>
        <taxon>Pseudomonadati</taxon>
        <taxon>Pseudomonadota</taxon>
        <taxon>Alphaproteobacteria</taxon>
        <taxon>Rhodospirillales</taxon>
        <taxon>Azospirillaceae</taxon>
        <taxon>Azospirillum</taxon>
    </lineage>
</organism>
<dbReference type="Pfam" id="PF02469">
    <property type="entry name" value="Fasciclin"/>
    <property type="match status" value="1"/>
</dbReference>
<dbReference type="EMBL" id="JAGINP010000015">
    <property type="protein sequence ID" value="MBP2294302.1"/>
    <property type="molecule type" value="Genomic_DNA"/>
</dbReference>
<protein>
    <recommendedName>
        <fullName evidence="1">FAS1 domain-containing protein</fullName>
    </recommendedName>
</protein>
<gene>
    <name evidence="2" type="ORF">J2851_004091</name>
</gene>
<dbReference type="InterPro" id="IPR000782">
    <property type="entry name" value="FAS1_domain"/>
</dbReference>